<dbReference type="KEGG" id="vg:26633194"/>
<dbReference type="InterPro" id="IPR036388">
    <property type="entry name" value="WH-like_DNA-bd_sf"/>
</dbReference>
<reference evidence="4 5" key="1">
    <citation type="journal article" date="2016" name="Appl. Environ. Microbiol.">
        <title>Genomic Diversity of Phages Infecting Probiotic Strains of Lactobacillus paracasei.</title>
        <authorList>
            <person name="Mercanti D.J."/>
            <person name="Rousseau G.M."/>
            <person name="Capra M.L."/>
            <person name="Quiberoni A."/>
            <person name="Tremblay D.M."/>
            <person name="Labrie S.J."/>
            <person name="Moineau S."/>
        </authorList>
    </citation>
    <scope>NUCLEOTIDE SEQUENCE [LARGE SCALE GENOMIC DNA]</scope>
</reference>
<dbReference type="InterPro" id="IPR003615">
    <property type="entry name" value="HNH_nuc"/>
</dbReference>
<proteinExistence type="predicted"/>
<dbReference type="SUPFAM" id="SSF64496">
    <property type="entry name" value="DNA-binding domain of intron-encoded endonucleases"/>
    <property type="match status" value="1"/>
</dbReference>
<evidence type="ECO:0000313" key="5">
    <source>
        <dbReference type="Proteomes" id="UP000201898"/>
    </source>
</evidence>
<dbReference type="InterPro" id="IPR010902">
    <property type="entry name" value="NUMOD4"/>
</dbReference>
<name>A0A0P0IUU6_9CAUD</name>
<dbReference type="Gene3D" id="3.90.75.20">
    <property type="match status" value="1"/>
</dbReference>
<dbReference type="GO" id="GO:0016788">
    <property type="term" value="F:hydrolase activity, acting on ester bonds"/>
    <property type="evidence" value="ECO:0007669"/>
    <property type="project" value="InterPro"/>
</dbReference>
<feature type="domain" description="NUMOD4" evidence="1">
    <location>
        <begin position="4"/>
        <end position="45"/>
    </location>
</feature>
<dbReference type="Pfam" id="PF22083">
    <property type="entry name" value="I-HmuI_NUMOD-like"/>
    <property type="match status" value="1"/>
</dbReference>
<dbReference type="Gene3D" id="1.10.10.10">
    <property type="entry name" value="Winged helix-like DNA-binding domain superfamily/Winged helix DNA-binding domain"/>
    <property type="match status" value="1"/>
</dbReference>
<dbReference type="OrthoDB" id="21336at10239"/>
<dbReference type="EMBL" id="KR905066">
    <property type="protein sequence ID" value="ALJ97764.1"/>
    <property type="molecule type" value="Genomic_DNA"/>
</dbReference>
<dbReference type="Pfam" id="PF07463">
    <property type="entry name" value="NUMOD4"/>
    <property type="match status" value="1"/>
</dbReference>
<dbReference type="GeneID" id="26633194"/>
<evidence type="ECO:0000259" key="3">
    <source>
        <dbReference type="Pfam" id="PF22083"/>
    </source>
</evidence>
<dbReference type="Proteomes" id="UP000201898">
    <property type="component" value="Segment"/>
</dbReference>
<dbReference type="InterPro" id="IPR054307">
    <property type="entry name" value="I-HmuI_NUMOD-like"/>
</dbReference>
<dbReference type="InterPro" id="IPR044925">
    <property type="entry name" value="His-Me_finger_sf"/>
</dbReference>
<feature type="domain" description="DNA endonuclease I-HmuI-like NUMOD-like" evidence="3">
    <location>
        <begin position="124"/>
        <end position="165"/>
    </location>
</feature>
<accession>A0A0P0IUU6</accession>
<feature type="domain" description="HNH nuclease" evidence="2">
    <location>
        <begin position="54"/>
        <end position="98"/>
    </location>
</feature>
<evidence type="ECO:0000259" key="2">
    <source>
        <dbReference type="Pfam" id="PF13392"/>
    </source>
</evidence>
<dbReference type="Pfam" id="PF13392">
    <property type="entry name" value="HNH_3"/>
    <property type="match status" value="1"/>
</dbReference>
<evidence type="ECO:0000313" key="4">
    <source>
        <dbReference type="EMBL" id="ALJ97764.1"/>
    </source>
</evidence>
<gene>
    <name evidence="4" type="ORF">CL1_54</name>
</gene>
<organism evidence="4 5">
    <name type="scientific">Lactobacillus phage CL1</name>
    <dbReference type="NCBI Taxonomy" id="1739607"/>
    <lineage>
        <taxon>Viruses</taxon>
        <taxon>Duplodnaviria</taxon>
        <taxon>Heunggongvirae</taxon>
        <taxon>Uroviricota</taxon>
        <taxon>Caudoviricetes</taxon>
        <taxon>Colunavirus</taxon>
        <taxon>Colunavirus CL1</taxon>
    </lineage>
</organism>
<keyword evidence="5" id="KW-1185">Reference proteome</keyword>
<dbReference type="SUPFAM" id="SSF54060">
    <property type="entry name" value="His-Me finger endonucleases"/>
    <property type="match status" value="1"/>
</dbReference>
<evidence type="ECO:0000259" key="1">
    <source>
        <dbReference type="Pfam" id="PF07463"/>
    </source>
</evidence>
<protein>
    <submittedName>
        <fullName evidence="4">Putative endodeoxyribonuclease</fullName>
    </submittedName>
</protein>
<sequence length="177" mass="19983">MKTEIWKAHPDFKKLEVSTLGRVRSVKGNYYKISLSNKGYLQVVFRMNEKCVSKLVHRLVAQAFVPNPEEKPEVNHLNENRADNRPENLEWCTHSENNNYGAHNQRSALTQRTSGHCGKPVLIISPSGIAYRFVSQSEAARFIGAASSDVNAAVRGKQQKVRGYSIFENPELLEGKQ</sequence>
<dbReference type="RefSeq" id="YP_009206710.1">
    <property type="nucleotide sequence ID" value="NC_028888.1"/>
</dbReference>